<name>A0ABN9Y9A2_9DINO</name>
<evidence type="ECO:0000313" key="2">
    <source>
        <dbReference type="EMBL" id="CAK0909188.1"/>
    </source>
</evidence>
<feature type="coiled-coil region" evidence="1">
    <location>
        <begin position="143"/>
        <end position="170"/>
    </location>
</feature>
<keyword evidence="1" id="KW-0175">Coiled coil</keyword>
<organism evidence="2 3">
    <name type="scientific">Prorocentrum cordatum</name>
    <dbReference type="NCBI Taxonomy" id="2364126"/>
    <lineage>
        <taxon>Eukaryota</taxon>
        <taxon>Sar</taxon>
        <taxon>Alveolata</taxon>
        <taxon>Dinophyceae</taxon>
        <taxon>Prorocentrales</taxon>
        <taxon>Prorocentraceae</taxon>
        <taxon>Prorocentrum</taxon>
    </lineage>
</organism>
<reference evidence="2" key="1">
    <citation type="submission" date="2023-10" db="EMBL/GenBank/DDBJ databases">
        <authorList>
            <person name="Chen Y."/>
            <person name="Shah S."/>
            <person name="Dougan E. K."/>
            <person name="Thang M."/>
            <person name="Chan C."/>
        </authorList>
    </citation>
    <scope>NUCLEOTIDE SEQUENCE [LARGE SCALE GENOMIC DNA]</scope>
</reference>
<comment type="caution">
    <text evidence="2">The sequence shown here is derived from an EMBL/GenBank/DDBJ whole genome shotgun (WGS) entry which is preliminary data.</text>
</comment>
<evidence type="ECO:0008006" key="4">
    <source>
        <dbReference type="Google" id="ProtNLM"/>
    </source>
</evidence>
<protein>
    <recommendedName>
        <fullName evidence="4">Cilia- and flagella-associated protein 157</fullName>
    </recommendedName>
</protein>
<evidence type="ECO:0000313" key="3">
    <source>
        <dbReference type="Proteomes" id="UP001189429"/>
    </source>
</evidence>
<proteinExistence type="predicted"/>
<sequence length="562" mass="62634">VRSRAVKSSSPRFRSTMQQDLYDVLGSLQQLAPARASTRGGAAPGPRAAREAVALAQRRLLPWEKTDEQTGREAKPNDLVGAASGAKSYNARSGRILGILGEMHDEFTRDLGNAQYTEYLALVSFQKLKSAKTSEIFIASETKDRKEAELADLLNRMAQAKEQREEMEAAKAADETFLSQMQEGCKKEDEEYQKRLAVRSEELRALSETLKVLTAEEARATFSRSTLSLLQESSQRTERRAAARERAAERAMQRIARVAKAHKNWAMLSLAVRVRLDSFTKVIEMMDKMTAELKKQQQDEYEKHEFCKQEIDETEDLIKVHTNTKEMLDEQHLALTDKLASLNKDIDSLKKEVADMEVSLKDAGEQRKAENALYQQSIMDQRAAVNILNKALERLKMFYSKDATFVQTRQGPPVPGAAVAPPPPQGQAYESSGGAGGVLQMMMTIITDAEAEEKELDVSENAAQRRYAEFVTDATASIEADREAITANEKLVASTEAQKAEVEGAQLSNDEELGRLGDLLKAHHLDCDFLLKYFDLRQKFRGEELDSIADAKAILSGADFGK</sequence>
<dbReference type="Proteomes" id="UP001189429">
    <property type="component" value="Unassembled WGS sequence"/>
</dbReference>
<keyword evidence="3" id="KW-1185">Reference proteome</keyword>
<gene>
    <name evidence="2" type="ORF">PCOR1329_LOCUS83667</name>
</gene>
<accession>A0ABN9Y9A2</accession>
<feature type="coiled-coil region" evidence="1">
    <location>
        <begin position="311"/>
        <end position="366"/>
    </location>
</feature>
<dbReference type="EMBL" id="CAUYUJ010022150">
    <property type="protein sequence ID" value="CAK0909188.1"/>
    <property type="molecule type" value="Genomic_DNA"/>
</dbReference>
<evidence type="ECO:0000256" key="1">
    <source>
        <dbReference type="SAM" id="Coils"/>
    </source>
</evidence>
<feature type="non-terminal residue" evidence="2">
    <location>
        <position position="1"/>
    </location>
</feature>